<evidence type="ECO:0000313" key="3">
    <source>
        <dbReference type="Proteomes" id="UP001465976"/>
    </source>
</evidence>
<feature type="region of interest" description="Disordered" evidence="1">
    <location>
        <begin position="1"/>
        <end position="35"/>
    </location>
</feature>
<comment type="caution">
    <text evidence="2">The sequence shown here is derived from an EMBL/GenBank/DDBJ whole genome shotgun (WGS) entry which is preliminary data.</text>
</comment>
<organism evidence="2 3">
    <name type="scientific">Marasmius crinis-equi</name>
    <dbReference type="NCBI Taxonomy" id="585013"/>
    <lineage>
        <taxon>Eukaryota</taxon>
        <taxon>Fungi</taxon>
        <taxon>Dikarya</taxon>
        <taxon>Basidiomycota</taxon>
        <taxon>Agaricomycotina</taxon>
        <taxon>Agaricomycetes</taxon>
        <taxon>Agaricomycetidae</taxon>
        <taxon>Agaricales</taxon>
        <taxon>Marasmiineae</taxon>
        <taxon>Marasmiaceae</taxon>
        <taxon>Marasmius</taxon>
    </lineage>
</organism>
<keyword evidence="3" id="KW-1185">Reference proteome</keyword>
<reference evidence="2 3" key="1">
    <citation type="submission" date="2024-02" db="EMBL/GenBank/DDBJ databases">
        <title>A draft genome for the cacao thread blight pathogen Marasmius crinis-equi.</title>
        <authorList>
            <person name="Cohen S.P."/>
            <person name="Baruah I.K."/>
            <person name="Amoako-Attah I."/>
            <person name="Bukari Y."/>
            <person name="Meinhardt L.W."/>
            <person name="Bailey B.A."/>
        </authorList>
    </citation>
    <scope>NUCLEOTIDE SEQUENCE [LARGE SCALE GENOMIC DNA]</scope>
    <source>
        <strain evidence="2 3">GH-76</strain>
    </source>
</reference>
<dbReference type="EMBL" id="JBAHYK010000048">
    <property type="protein sequence ID" value="KAL0579798.1"/>
    <property type="molecule type" value="Genomic_DNA"/>
</dbReference>
<evidence type="ECO:0000313" key="2">
    <source>
        <dbReference type="EMBL" id="KAL0579798.1"/>
    </source>
</evidence>
<dbReference type="PANTHER" id="PTHR39473">
    <property type="match status" value="1"/>
</dbReference>
<evidence type="ECO:0000256" key="1">
    <source>
        <dbReference type="SAM" id="MobiDB-lite"/>
    </source>
</evidence>
<sequence length="237" mass="26441">MSSLQLQSSELPLQGTSNAPSAVQESGGSADQSMRNMKEQVLVAQTVLQQAVGVIEQFLTSDEQLSVNSKYLPGSTIGKHLRHANDHFRSLIQLVNTQSPDSYTLDYDRSRTRNSPMETDLGAARETLIETIKQLGDMANKTEWNAPVVLRAITPYDQEMQSTLGREVVYHYTRSRSPFLTLEVRQLWFASLHCVHHWSMVRVIAGEMGITLSEDFGFAPSTLVHQGREAPLGKPKI</sequence>
<dbReference type="Proteomes" id="UP001465976">
    <property type="component" value="Unassembled WGS sequence"/>
</dbReference>
<proteinExistence type="predicted"/>
<accession>A0ABR3FWL8</accession>
<feature type="compositionally biased region" description="Polar residues" evidence="1">
    <location>
        <begin position="15"/>
        <end position="35"/>
    </location>
</feature>
<dbReference type="PANTHER" id="PTHR39473:SF1">
    <property type="entry name" value="DINB-LIKE DOMAIN-CONTAINING PROTEIN"/>
    <property type="match status" value="1"/>
</dbReference>
<protein>
    <recommendedName>
        <fullName evidence="4">DinB-like domain-containing protein</fullName>
    </recommendedName>
</protein>
<feature type="compositionally biased region" description="Low complexity" evidence="1">
    <location>
        <begin position="1"/>
        <end position="14"/>
    </location>
</feature>
<name>A0ABR3FWL8_9AGAR</name>
<evidence type="ECO:0008006" key="4">
    <source>
        <dbReference type="Google" id="ProtNLM"/>
    </source>
</evidence>
<gene>
    <name evidence="2" type="ORF">V5O48_002209</name>
</gene>